<dbReference type="InterPro" id="IPR017900">
    <property type="entry name" value="4Fe4S_Fe_S_CS"/>
</dbReference>
<dbReference type="NCBIfam" id="NF045711">
    <property type="entry name" value="sulf_resp_HmcF"/>
    <property type="match status" value="1"/>
</dbReference>
<gene>
    <name evidence="8" type="ORF">C3Y92_14620</name>
</gene>
<evidence type="ECO:0000313" key="8">
    <source>
        <dbReference type="EMBL" id="QAZ68390.1"/>
    </source>
</evidence>
<dbReference type="EMBL" id="CP026538">
    <property type="protein sequence ID" value="QAZ68390.1"/>
    <property type="molecule type" value="Genomic_DNA"/>
</dbReference>
<organism evidence="8 9">
    <name type="scientific">Solidesulfovibrio carbinolicus</name>
    <dbReference type="NCBI Taxonomy" id="296842"/>
    <lineage>
        <taxon>Bacteria</taxon>
        <taxon>Pseudomonadati</taxon>
        <taxon>Thermodesulfobacteriota</taxon>
        <taxon>Desulfovibrionia</taxon>
        <taxon>Desulfovibrionales</taxon>
        <taxon>Desulfovibrionaceae</taxon>
        <taxon>Solidesulfovibrio</taxon>
    </lineage>
</organism>
<evidence type="ECO:0000256" key="4">
    <source>
        <dbReference type="ARBA" id="ARBA00022982"/>
    </source>
</evidence>
<dbReference type="PANTHER" id="PTHR43551">
    <property type="entry name" value="FUMARATE REDUCTASE IRON-SULFUR SUBUNIT"/>
    <property type="match status" value="1"/>
</dbReference>
<feature type="domain" description="4Fe-4S ferredoxin-type" evidence="7">
    <location>
        <begin position="112"/>
        <end position="140"/>
    </location>
</feature>
<keyword evidence="2" id="KW-0004">4Fe-4S</keyword>
<sequence>MPEGIYCNKRPITTEEELKALLSDTRGTKYYEEMLSLEVDREKLWATIQKTCKSRTKTWLDICARCGLCADSCFLYLVNDCKPEQVPSYKIQTTLGEIIRRKGDVDNAFMRHAMEVAWSQCTCCNRCAMYCPHGIDMGVMMGYTRGLLYSQGFVPWELKIGAGMHRVYRAQMDVTTEDWVETCEWMAEEQQDDWPGLEIPVDKEDADIMYTCNAREPKHYPEDLAEAAILFHIAGENWTVPSEGWEQTSLSMFAGDWEACKLQVENVYAAIERLKPKRVIGTECGHAHRATVIEGPFWAGRPDGQPPAPYIHYVQWVAEALREGKLKIDPAKRIKQTVTYQDSCNYIRNWGLAETAREILSYLVEPGYLVEMTPNKEHNYCCGGGGGFNGIGKFRPMRNKALLTKRDQILATGAKLVIAPCHNCWDAIRDLEEEYHIHIDWSFLKPLLLKMVIVPEHLKPKDEDDGDEE</sequence>
<dbReference type="PROSITE" id="PS51379">
    <property type="entry name" value="4FE4S_FER_2"/>
    <property type="match status" value="1"/>
</dbReference>
<reference evidence="8 9" key="1">
    <citation type="submission" date="2018-02" db="EMBL/GenBank/DDBJ databases">
        <title>Genome sequence of Desulfovibrio carbinolicus DSM 3852.</title>
        <authorList>
            <person name="Wilbanks E."/>
            <person name="Skennerton C.T."/>
            <person name="Orphan V.J."/>
        </authorList>
    </citation>
    <scope>NUCLEOTIDE SEQUENCE [LARGE SCALE GENOMIC DNA]</scope>
    <source>
        <strain evidence="8 9">DSM 3852</strain>
    </source>
</reference>
<dbReference type="InterPro" id="IPR054810">
    <property type="entry name" value="HmcF"/>
</dbReference>
<evidence type="ECO:0000256" key="1">
    <source>
        <dbReference type="ARBA" id="ARBA00022448"/>
    </source>
</evidence>
<dbReference type="AlphaFoldDB" id="A0A4P6HQF7"/>
<dbReference type="KEGG" id="dcb:C3Y92_14620"/>
<evidence type="ECO:0000256" key="6">
    <source>
        <dbReference type="ARBA" id="ARBA00023014"/>
    </source>
</evidence>
<name>A0A4P6HQF7_9BACT</name>
<accession>A0A4P6HQF7</accession>
<dbReference type="GO" id="GO:0051539">
    <property type="term" value="F:4 iron, 4 sulfur cluster binding"/>
    <property type="evidence" value="ECO:0007669"/>
    <property type="project" value="UniProtKB-KW"/>
</dbReference>
<keyword evidence="6" id="KW-0411">Iron-sulfur</keyword>
<evidence type="ECO:0000256" key="3">
    <source>
        <dbReference type="ARBA" id="ARBA00022723"/>
    </source>
</evidence>
<dbReference type="InterPro" id="IPR004017">
    <property type="entry name" value="Cys_rich_dom"/>
</dbReference>
<dbReference type="GO" id="GO:0046872">
    <property type="term" value="F:metal ion binding"/>
    <property type="evidence" value="ECO:0007669"/>
    <property type="project" value="UniProtKB-KW"/>
</dbReference>
<dbReference type="Gene3D" id="1.10.1060.10">
    <property type="entry name" value="Alpha-helical ferredoxin"/>
    <property type="match status" value="1"/>
</dbReference>
<evidence type="ECO:0000256" key="5">
    <source>
        <dbReference type="ARBA" id="ARBA00023004"/>
    </source>
</evidence>
<evidence type="ECO:0000259" key="7">
    <source>
        <dbReference type="PROSITE" id="PS51379"/>
    </source>
</evidence>
<evidence type="ECO:0000256" key="2">
    <source>
        <dbReference type="ARBA" id="ARBA00022485"/>
    </source>
</evidence>
<dbReference type="Pfam" id="PF02754">
    <property type="entry name" value="CCG"/>
    <property type="match status" value="1"/>
</dbReference>
<keyword evidence="1" id="KW-0813">Transport</keyword>
<dbReference type="PANTHER" id="PTHR43551:SF1">
    <property type="entry name" value="HETERODISULFIDE REDUCTASE"/>
    <property type="match status" value="1"/>
</dbReference>
<dbReference type="InterPro" id="IPR009051">
    <property type="entry name" value="Helical_ferredxn"/>
</dbReference>
<dbReference type="RefSeq" id="WP_129353833.1">
    <property type="nucleotide sequence ID" value="NZ_CP026538.1"/>
</dbReference>
<keyword evidence="5" id="KW-0408">Iron</keyword>
<evidence type="ECO:0000313" key="9">
    <source>
        <dbReference type="Proteomes" id="UP000293296"/>
    </source>
</evidence>
<dbReference type="GO" id="GO:0016491">
    <property type="term" value="F:oxidoreductase activity"/>
    <property type="evidence" value="ECO:0007669"/>
    <property type="project" value="UniProtKB-ARBA"/>
</dbReference>
<dbReference type="OrthoDB" id="9786127at2"/>
<keyword evidence="4" id="KW-0249">Electron transport</keyword>
<proteinExistence type="predicted"/>
<keyword evidence="3" id="KW-0479">Metal-binding</keyword>
<dbReference type="Pfam" id="PF13183">
    <property type="entry name" value="Fer4_8"/>
    <property type="match status" value="1"/>
</dbReference>
<dbReference type="SUPFAM" id="SSF46548">
    <property type="entry name" value="alpha-helical ferredoxin"/>
    <property type="match status" value="1"/>
</dbReference>
<dbReference type="PROSITE" id="PS00198">
    <property type="entry name" value="4FE4S_FER_1"/>
    <property type="match status" value="1"/>
</dbReference>
<dbReference type="InterPro" id="IPR017896">
    <property type="entry name" value="4Fe4S_Fe-S-bd"/>
</dbReference>
<keyword evidence="9" id="KW-1185">Reference proteome</keyword>
<protein>
    <recommendedName>
        <fullName evidence="7">4Fe-4S ferredoxin-type domain-containing protein</fullName>
    </recommendedName>
</protein>
<dbReference type="Proteomes" id="UP000293296">
    <property type="component" value="Chromosome"/>
</dbReference>